<feature type="compositionally biased region" description="Basic and acidic residues" evidence="2">
    <location>
        <begin position="43"/>
        <end position="74"/>
    </location>
</feature>
<reference evidence="3" key="1">
    <citation type="submission" date="2022-07" db="EMBL/GenBank/DDBJ databases">
        <title>Phylogenomic reconstructions and comparative analyses of Kickxellomycotina fungi.</title>
        <authorList>
            <person name="Reynolds N.K."/>
            <person name="Stajich J.E."/>
            <person name="Barry K."/>
            <person name="Grigoriev I.V."/>
            <person name="Crous P."/>
            <person name="Smith M.E."/>
        </authorList>
    </citation>
    <scope>NUCLEOTIDE SEQUENCE</scope>
    <source>
        <strain evidence="3">NBRC 105413</strain>
    </source>
</reference>
<evidence type="ECO:0008006" key="5">
    <source>
        <dbReference type="Google" id="ProtNLM"/>
    </source>
</evidence>
<dbReference type="Pfam" id="PF02410">
    <property type="entry name" value="RsfS"/>
    <property type="match status" value="1"/>
</dbReference>
<dbReference type="HAMAP" id="MF_01477">
    <property type="entry name" value="Iojap_RsfS"/>
    <property type="match status" value="1"/>
</dbReference>
<dbReference type="PANTHER" id="PTHR21043">
    <property type="entry name" value="IOJAP SUPERFAMILY ORTHOLOG"/>
    <property type="match status" value="1"/>
</dbReference>
<dbReference type="NCBIfam" id="TIGR00090">
    <property type="entry name" value="rsfS_iojap_ybeB"/>
    <property type="match status" value="1"/>
</dbReference>
<dbReference type="PANTHER" id="PTHR21043:SF0">
    <property type="entry name" value="MITOCHONDRIAL ASSEMBLY OF RIBOSOMAL LARGE SUBUNIT PROTEIN 1"/>
    <property type="match status" value="1"/>
</dbReference>
<dbReference type="EMBL" id="JANBOH010000051">
    <property type="protein sequence ID" value="KAJ1646727.1"/>
    <property type="molecule type" value="Genomic_DNA"/>
</dbReference>
<feature type="compositionally biased region" description="Acidic residues" evidence="2">
    <location>
        <begin position="98"/>
        <end position="111"/>
    </location>
</feature>
<feature type="region of interest" description="Disordered" evidence="2">
    <location>
        <begin position="35"/>
        <end position="111"/>
    </location>
</feature>
<name>A0A9W8CL42_9FUNG</name>
<comment type="similarity">
    <text evidence="1">Belongs to the Iojap/RsfS family.</text>
</comment>
<dbReference type="InterPro" id="IPR043519">
    <property type="entry name" value="NT_sf"/>
</dbReference>
<accession>A0A9W8CL42</accession>
<dbReference type="GO" id="GO:0043023">
    <property type="term" value="F:ribosomal large subunit binding"/>
    <property type="evidence" value="ECO:0007669"/>
    <property type="project" value="TreeGrafter"/>
</dbReference>
<dbReference type="Gene3D" id="3.30.460.10">
    <property type="entry name" value="Beta Polymerase, domain 2"/>
    <property type="match status" value="1"/>
</dbReference>
<dbReference type="GO" id="GO:0017148">
    <property type="term" value="P:negative regulation of translation"/>
    <property type="evidence" value="ECO:0007669"/>
    <property type="project" value="TreeGrafter"/>
</dbReference>
<protein>
    <recommendedName>
        <fullName evidence="5">Ribosomal silencing factor RsfS</fullName>
    </recommendedName>
</protein>
<keyword evidence="4" id="KW-1185">Reference proteome</keyword>
<dbReference type="Proteomes" id="UP001145021">
    <property type="component" value="Unassembled WGS sequence"/>
</dbReference>
<evidence type="ECO:0000256" key="2">
    <source>
        <dbReference type="SAM" id="MobiDB-lite"/>
    </source>
</evidence>
<proteinExistence type="inferred from homology"/>
<dbReference type="SUPFAM" id="SSF81301">
    <property type="entry name" value="Nucleotidyltransferase"/>
    <property type="match status" value="1"/>
</dbReference>
<evidence type="ECO:0000313" key="3">
    <source>
        <dbReference type="EMBL" id="KAJ1646727.1"/>
    </source>
</evidence>
<evidence type="ECO:0000256" key="1">
    <source>
        <dbReference type="ARBA" id="ARBA00010574"/>
    </source>
</evidence>
<dbReference type="AlphaFoldDB" id="A0A9W8CL42"/>
<gene>
    <name evidence="3" type="ORF">LPJ64_001841</name>
</gene>
<dbReference type="InterPro" id="IPR004394">
    <property type="entry name" value="Iojap/RsfS/C7orf30"/>
</dbReference>
<organism evidence="3 4">
    <name type="scientific">Coemansia asiatica</name>
    <dbReference type="NCBI Taxonomy" id="1052880"/>
    <lineage>
        <taxon>Eukaryota</taxon>
        <taxon>Fungi</taxon>
        <taxon>Fungi incertae sedis</taxon>
        <taxon>Zoopagomycota</taxon>
        <taxon>Kickxellomycotina</taxon>
        <taxon>Kickxellomycetes</taxon>
        <taxon>Kickxellales</taxon>
        <taxon>Kickxellaceae</taxon>
        <taxon>Coemansia</taxon>
    </lineage>
</organism>
<evidence type="ECO:0000313" key="4">
    <source>
        <dbReference type="Proteomes" id="UP001145021"/>
    </source>
</evidence>
<comment type="caution">
    <text evidence="3">The sequence shown here is derived from an EMBL/GenBank/DDBJ whole genome shotgun (WGS) entry which is preliminary data.</text>
</comment>
<dbReference type="GO" id="GO:0090071">
    <property type="term" value="P:negative regulation of ribosome biogenesis"/>
    <property type="evidence" value="ECO:0007669"/>
    <property type="project" value="TreeGrafter"/>
</dbReference>
<sequence length="271" mass="30362">MSAIVRLAHKMPAATYQRRVSLAQSMTQTRAQFGTAAAVQRLSSDRKLDREAERQKAEDDLREEVAEHQRRSEENGDELAPEVERLDPESVPGLYPEFESEEMPETGEREIEGDDSWYVDSSLETTEGGESQPLWKRRAAANLGRPSFDVSEFASGSLFDLCQAVLAVDTEVKVLDVADRCEWTARMVIAEAKSTRHMRAMLESLLKAIKERNRAKGQSVGINVDGRESDDWIVVDLGSFVVHIMTPEAMKTYDLEKLWSTPADADIQAGK</sequence>